<evidence type="ECO:0000256" key="1">
    <source>
        <dbReference type="ARBA" id="ARBA00009437"/>
    </source>
</evidence>
<protein>
    <submittedName>
        <fullName evidence="6">LysR family transcriptional regulator</fullName>
    </submittedName>
</protein>
<dbReference type="EMBL" id="JAMBEP010000001">
    <property type="protein sequence ID" value="MCL1634713.1"/>
    <property type="molecule type" value="Genomic_DNA"/>
</dbReference>
<evidence type="ECO:0000313" key="7">
    <source>
        <dbReference type="Proteomes" id="UP001431217"/>
    </source>
</evidence>
<reference evidence="6 7" key="1">
    <citation type="submission" date="2022-05" db="EMBL/GenBank/DDBJ databases">
        <title>Luteimonas sp. SX5, whole genome shotgun sequencing project.</title>
        <authorList>
            <person name="Zhao G."/>
            <person name="Shen L."/>
        </authorList>
    </citation>
    <scope>NUCLEOTIDE SEQUENCE [LARGE SCALE GENOMIC DNA]</scope>
    <source>
        <strain evidence="6 7">SX5</strain>
    </source>
</reference>
<dbReference type="Gene3D" id="3.40.190.290">
    <property type="match status" value="1"/>
</dbReference>
<dbReference type="CDD" id="cd08471">
    <property type="entry name" value="PBP2_CrgA_like_2"/>
    <property type="match status" value="1"/>
</dbReference>
<evidence type="ECO:0000256" key="2">
    <source>
        <dbReference type="ARBA" id="ARBA00023015"/>
    </source>
</evidence>
<accession>A0ABT0MIL5</accession>
<evidence type="ECO:0000256" key="3">
    <source>
        <dbReference type="ARBA" id="ARBA00023125"/>
    </source>
</evidence>
<dbReference type="InterPro" id="IPR000847">
    <property type="entry name" value="LysR_HTH_N"/>
</dbReference>
<name>A0ABT0MIL5_9GAMM</name>
<dbReference type="Pfam" id="PF03466">
    <property type="entry name" value="LysR_substrate"/>
    <property type="match status" value="1"/>
</dbReference>
<dbReference type="SUPFAM" id="SSF53850">
    <property type="entry name" value="Periplasmic binding protein-like II"/>
    <property type="match status" value="1"/>
</dbReference>
<comment type="caution">
    <text evidence="6">The sequence shown here is derived from an EMBL/GenBank/DDBJ whole genome shotgun (WGS) entry which is preliminary data.</text>
</comment>
<gene>
    <name evidence="6" type="ORF">M2650_08735</name>
</gene>
<evidence type="ECO:0000256" key="4">
    <source>
        <dbReference type="ARBA" id="ARBA00023163"/>
    </source>
</evidence>
<dbReference type="PROSITE" id="PS50931">
    <property type="entry name" value="HTH_LYSR"/>
    <property type="match status" value="1"/>
</dbReference>
<sequence length="298" mass="33492">MDKLAAMRTFVRIVEDGSLTAAAESLDTSLPTVVRSLAALERHLGVSLLKRTTRRINLTDEGVQYLERCRDILAATQEAEDILVARRTEPVGKLSVTASVAFGRHYIAPIVHDFLRRHPKVSADMLFVDRVVNLIEEGMDVAVRIAHLRDSSLVAIPVGRVRRVLCASDRYLRRHGVPKVPADLREHNCVRHVGLNPRSEWRFRVGNRQTSVPTSSVVTCNEIDSALEACANGLGVGMFLSYMVAPYRKDGRLKYLLESYETEPIPVQVIYPQTRMLSNKVRTFVDECVDKLRLVAFD</sequence>
<evidence type="ECO:0000313" key="6">
    <source>
        <dbReference type="EMBL" id="MCL1634713.1"/>
    </source>
</evidence>
<keyword evidence="2" id="KW-0805">Transcription regulation</keyword>
<comment type="similarity">
    <text evidence="1">Belongs to the LysR transcriptional regulatory family.</text>
</comment>
<evidence type="ECO:0000259" key="5">
    <source>
        <dbReference type="PROSITE" id="PS50931"/>
    </source>
</evidence>
<feature type="domain" description="HTH lysR-type" evidence="5">
    <location>
        <begin position="1"/>
        <end position="59"/>
    </location>
</feature>
<dbReference type="InterPro" id="IPR036388">
    <property type="entry name" value="WH-like_DNA-bd_sf"/>
</dbReference>
<proteinExistence type="inferred from homology"/>
<dbReference type="RefSeq" id="WP_249473295.1">
    <property type="nucleotide sequence ID" value="NZ_JAMBEP010000001.1"/>
</dbReference>
<dbReference type="InterPro" id="IPR058163">
    <property type="entry name" value="LysR-type_TF_proteobact-type"/>
</dbReference>
<organism evidence="6 7">
    <name type="scientific">Luteimonas galliterrae</name>
    <dbReference type="NCBI Taxonomy" id="2940486"/>
    <lineage>
        <taxon>Bacteria</taxon>
        <taxon>Pseudomonadati</taxon>
        <taxon>Pseudomonadota</taxon>
        <taxon>Gammaproteobacteria</taxon>
        <taxon>Lysobacterales</taxon>
        <taxon>Lysobacteraceae</taxon>
        <taxon>Luteimonas</taxon>
    </lineage>
</organism>
<dbReference type="PANTHER" id="PTHR30537:SF5">
    <property type="entry name" value="HTH-TYPE TRANSCRIPTIONAL ACTIVATOR TTDR-RELATED"/>
    <property type="match status" value="1"/>
</dbReference>
<keyword evidence="3" id="KW-0238">DNA-binding</keyword>
<dbReference type="PANTHER" id="PTHR30537">
    <property type="entry name" value="HTH-TYPE TRANSCRIPTIONAL REGULATOR"/>
    <property type="match status" value="1"/>
</dbReference>
<dbReference type="InterPro" id="IPR005119">
    <property type="entry name" value="LysR_subst-bd"/>
</dbReference>
<dbReference type="InterPro" id="IPR036390">
    <property type="entry name" value="WH_DNA-bd_sf"/>
</dbReference>
<dbReference type="SUPFAM" id="SSF46785">
    <property type="entry name" value="Winged helix' DNA-binding domain"/>
    <property type="match status" value="1"/>
</dbReference>
<keyword evidence="4" id="KW-0804">Transcription</keyword>
<dbReference type="Pfam" id="PF00126">
    <property type="entry name" value="HTH_1"/>
    <property type="match status" value="1"/>
</dbReference>
<dbReference type="Gene3D" id="1.10.10.10">
    <property type="entry name" value="Winged helix-like DNA-binding domain superfamily/Winged helix DNA-binding domain"/>
    <property type="match status" value="1"/>
</dbReference>
<dbReference type="Proteomes" id="UP001431217">
    <property type="component" value="Unassembled WGS sequence"/>
</dbReference>
<keyword evidence="7" id="KW-1185">Reference proteome</keyword>